<keyword evidence="1" id="KW-0472">Membrane</keyword>
<proteinExistence type="predicted"/>
<dbReference type="EMBL" id="REFC01000012">
    <property type="protein sequence ID" value="RMA64406.1"/>
    <property type="molecule type" value="Genomic_DNA"/>
</dbReference>
<organism evidence="2 3">
    <name type="scientific">Ulvibacter antarcticus</name>
    <dbReference type="NCBI Taxonomy" id="442714"/>
    <lineage>
        <taxon>Bacteria</taxon>
        <taxon>Pseudomonadati</taxon>
        <taxon>Bacteroidota</taxon>
        <taxon>Flavobacteriia</taxon>
        <taxon>Flavobacteriales</taxon>
        <taxon>Flavobacteriaceae</taxon>
        <taxon>Ulvibacter</taxon>
    </lineage>
</organism>
<dbReference type="Proteomes" id="UP000271339">
    <property type="component" value="Unassembled WGS sequence"/>
</dbReference>
<evidence type="ECO:0000313" key="3">
    <source>
        <dbReference type="Proteomes" id="UP000271339"/>
    </source>
</evidence>
<name>A0A3L9YUR7_9FLAO</name>
<feature type="transmembrane region" description="Helical" evidence="1">
    <location>
        <begin position="21"/>
        <end position="40"/>
    </location>
</feature>
<keyword evidence="1" id="KW-0812">Transmembrane</keyword>
<keyword evidence="1" id="KW-1133">Transmembrane helix</keyword>
<gene>
    <name evidence="2" type="ORF">BXY75_1281</name>
</gene>
<evidence type="ECO:0000256" key="1">
    <source>
        <dbReference type="SAM" id="Phobius"/>
    </source>
</evidence>
<accession>A0A3L9YUR7</accession>
<comment type="caution">
    <text evidence="2">The sequence shown here is derived from an EMBL/GenBank/DDBJ whole genome shotgun (WGS) entry which is preliminary data.</text>
</comment>
<sequence length="54" mass="6410">MYSKEKLLHKRVNINNQLASHFLYFNLMILTLLYSLSFAITADLKETIEFCKLK</sequence>
<dbReference type="AlphaFoldDB" id="A0A3L9YUR7"/>
<protein>
    <submittedName>
        <fullName evidence="2">Uncharacterized protein</fullName>
    </submittedName>
</protein>
<keyword evidence="3" id="KW-1185">Reference proteome</keyword>
<evidence type="ECO:0000313" key="2">
    <source>
        <dbReference type="EMBL" id="RMA64406.1"/>
    </source>
</evidence>
<reference evidence="2 3" key="1">
    <citation type="submission" date="2018-10" db="EMBL/GenBank/DDBJ databases">
        <title>Genomic Encyclopedia of Archaeal and Bacterial Type Strains, Phase II (KMG-II): from individual species to whole genera.</title>
        <authorList>
            <person name="Goeker M."/>
        </authorList>
    </citation>
    <scope>NUCLEOTIDE SEQUENCE [LARGE SCALE GENOMIC DNA]</scope>
    <source>
        <strain evidence="2 3">DSM 23424</strain>
    </source>
</reference>